<proteinExistence type="predicted"/>
<evidence type="ECO:0000313" key="3">
    <source>
        <dbReference type="Proteomes" id="UP000293195"/>
    </source>
</evidence>
<comment type="caution">
    <text evidence="2">The sequence shown here is derived from an EMBL/GenBank/DDBJ whole genome shotgun (WGS) entry which is preliminary data.</text>
</comment>
<dbReference type="EMBL" id="PDXF01000066">
    <property type="protein sequence ID" value="RYN91385.1"/>
    <property type="molecule type" value="Genomic_DNA"/>
</dbReference>
<sequence length="460" mass="51128">MGNPPVLETHNASNNTATKKEKRRRRIHPIRRIARLILGSGKQQKKEDVRRLGDQLEEGRTCHGASRWHNLLPFLEPLFALDPKLSFIEDRILGRTAPTTTPHDDINFTLPKDLASLKNAVEEADLPCTCDECAPKLYKISTLASHGTIEDRRNRPSQTQSKHNRSFSYQNDKKTIGLGPQLTLRFHGTYETMTLVRHHIAWLDATYLHPSARPTPSVHHLRSLIATWHPHITSPDLRSSLSTSQLSDLFTHLNRIFFSDQVPPHNKTLSAGFSYLDARQTECFGKSFYNPLVGTQVLLHPVLYRGCFQYQNLGHHDSLDPTIQRRQQQQISTRLHNRLGTLLHEMCHAFLKAYTCRSCSMHDSCIGPLGHGRAWQMLAKKIEQVATVVLGGTVDMGRFPSLLRDCEGSGRLPSVHDLEVFGMNGGGCASGVGLGITGIRGGGGGGGGGGGEKMTIRTVE</sequence>
<evidence type="ECO:0000313" key="2">
    <source>
        <dbReference type="EMBL" id="RYN91385.1"/>
    </source>
</evidence>
<accession>A0ABY0FWX1</accession>
<feature type="region of interest" description="Disordered" evidence="1">
    <location>
        <begin position="1"/>
        <end position="25"/>
    </location>
</feature>
<feature type="region of interest" description="Disordered" evidence="1">
    <location>
        <begin position="148"/>
        <end position="167"/>
    </location>
</feature>
<protein>
    <recommendedName>
        <fullName evidence="4">SprT-like domain-containing protein</fullName>
    </recommendedName>
</protein>
<dbReference type="Proteomes" id="UP000293195">
    <property type="component" value="Unassembled WGS sequence"/>
</dbReference>
<gene>
    <name evidence="2" type="ORF">AA0119_g10483</name>
</gene>
<feature type="compositionally biased region" description="Polar residues" evidence="1">
    <location>
        <begin position="156"/>
        <end position="167"/>
    </location>
</feature>
<evidence type="ECO:0008006" key="4">
    <source>
        <dbReference type="Google" id="ProtNLM"/>
    </source>
</evidence>
<keyword evidence="3" id="KW-1185">Reference proteome</keyword>
<organism evidence="2 3">
    <name type="scientific">Alternaria tenuissima</name>
    <dbReference type="NCBI Taxonomy" id="119927"/>
    <lineage>
        <taxon>Eukaryota</taxon>
        <taxon>Fungi</taxon>
        <taxon>Dikarya</taxon>
        <taxon>Ascomycota</taxon>
        <taxon>Pezizomycotina</taxon>
        <taxon>Dothideomycetes</taxon>
        <taxon>Pleosporomycetidae</taxon>
        <taxon>Pleosporales</taxon>
        <taxon>Pleosporineae</taxon>
        <taxon>Pleosporaceae</taxon>
        <taxon>Alternaria</taxon>
        <taxon>Alternaria sect. Alternaria</taxon>
        <taxon>Alternaria alternata complex</taxon>
    </lineage>
</organism>
<evidence type="ECO:0000256" key="1">
    <source>
        <dbReference type="SAM" id="MobiDB-lite"/>
    </source>
</evidence>
<name>A0ABY0FWX1_9PLEO</name>
<reference evidence="3" key="1">
    <citation type="journal article" date="2019" name="bioRxiv">
        <title>Genomics, evolutionary history and diagnostics of the Alternaria alternata species group including apple and Asian pear pathotypes.</title>
        <authorList>
            <person name="Armitage A.D."/>
            <person name="Cockerton H.M."/>
            <person name="Sreenivasaprasad S."/>
            <person name="Woodhall J.W."/>
            <person name="Lane C.R."/>
            <person name="Harrison R.J."/>
            <person name="Clarkson J.P."/>
        </authorList>
    </citation>
    <scope>NUCLEOTIDE SEQUENCE [LARGE SCALE GENOMIC DNA]</scope>
    <source>
        <strain evidence="3">FERA 635</strain>
    </source>
</reference>